<reference evidence="2 4" key="1">
    <citation type="journal article" date="2020" name="Stud. Mycol.">
        <title>101 Dothideomycetes genomes: a test case for predicting lifestyles and emergence of pathogens.</title>
        <authorList>
            <person name="Haridas S."/>
            <person name="Albert R."/>
            <person name="Binder M."/>
            <person name="Bloem J."/>
            <person name="Labutti K."/>
            <person name="Salamov A."/>
            <person name="Andreopoulos B."/>
            <person name="Baker S."/>
            <person name="Barry K."/>
            <person name="Bills G."/>
            <person name="Bluhm B."/>
            <person name="Cannon C."/>
            <person name="Castanera R."/>
            <person name="Culley D."/>
            <person name="Daum C."/>
            <person name="Ezra D."/>
            <person name="Gonzalez J."/>
            <person name="Henrissat B."/>
            <person name="Kuo A."/>
            <person name="Liang C."/>
            <person name="Lipzen A."/>
            <person name="Lutzoni F."/>
            <person name="Magnuson J."/>
            <person name="Mondo S."/>
            <person name="Nolan M."/>
            <person name="Ohm R."/>
            <person name="Pangilinan J."/>
            <person name="Park H.-J."/>
            <person name="Ramirez L."/>
            <person name="Alfaro M."/>
            <person name="Sun H."/>
            <person name="Tritt A."/>
            <person name="Yoshinaga Y."/>
            <person name="Zwiers L.-H."/>
            <person name="Turgeon B."/>
            <person name="Goodwin S."/>
            <person name="Spatafora J."/>
            <person name="Crous P."/>
            <person name="Grigoriev I."/>
        </authorList>
    </citation>
    <scope>NUCLEOTIDE SEQUENCE</scope>
    <source>
        <strain evidence="2 4">CBS 304.34</strain>
    </source>
</reference>
<dbReference type="PANTHER" id="PTHR10622:SF10">
    <property type="entry name" value="HET DOMAIN-CONTAINING PROTEIN"/>
    <property type="match status" value="1"/>
</dbReference>
<gene>
    <name evidence="2 4" type="ORF">BDZ99DRAFT_462573</name>
</gene>
<accession>A0A6A6YN04</accession>
<dbReference type="InterPro" id="IPR010730">
    <property type="entry name" value="HET"/>
</dbReference>
<feature type="domain" description="Heterokaryon incompatibility" evidence="1">
    <location>
        <begin position="22"/>
        <end position="152"/>
    </location>
</feature>
<dbReference type="RefSeq" id="XP_033576903.1">
    <property type="nucleotide sequence ID" value="XM_033719875.1"/>
</dbReference>
<organism evidence="2">
    <name type="scientific">Mytilinidion resinicola</name>
    <dbReference type="NCBI Taxonomy" id="574789"/>
    <lineage>
        <taxon>Eukaryota</taxon>
        <taxon>Fungi</taxon>
        <taxon>Dikarya</taxon>
        <taxon>Ascomycota</taxon>
        <taxon>Pezizomycotina</taxon>
        <taxon>Dothideomycetes</taxon>
        <taxon>Pleosporomycetidae</taxon>
        <taxon>Mytilinidiales</taxon>
        <taxon>Mytilinidiaceae</taxon>
        <taxon>Mytilinidion</taxon>
    </lineage>
</organism>
<evidence type="ECO:0000313" key="2">
    <source>
        <dbReference type="EMBL" id="KAF2809939.1"/>
    </source>
</evidence>
<evidence type="ECO:0000313" key="4">
    <source>
        <dbReference type="RefSeq" id="XP_033576903.1"/>
    </source>
</evidence>
<dbReference type="Pfam" id="PF06985">
    <property type="entry name" value="HET"/>
    <property type="match status" value="1"/>
</dbReference>
<dbReference type="PANTHER" id="PTHR10622">
    <property type="entry name" value="HET DOMAIN-CONTAINING PROTEIN"/>
    <property type="match status" value="1"/>
</dbReference>
<protein>
    <submittedName>
        <fullName evidence="2 4">HET-domain-containing protein</fullName>
    </submittedName>
</protein>
<keyword evidence="3" id="KW-1185">Reference proteome</keyword>
<reference evidence="4" key="3">
    <citation type="submission" date="2025-04" db="UniProtKB">
        <authorList>
            <consortium name="RefSeq"/>
        </authorList>
    </citation>
    <scope>IDENTIFICATION</scope>
    <source>
        <strain evidence="4">CBS 304.34</strain>
    </source>
</reference>
<reference evidence="4" key="2">
    <citation type="submission" date="2020-04" db="EMBL/GenBank/DDBJ databases">
        <authorList>
            <consortium name="NCBI Genome Project"/>
        </authorList>
    </citation>
    <scope>NUCLEOTIDE SEQUENCE</scope>
    <source>
        <strain evidence="4">CBS 304.34</strain>
    </source>
</reference>
<dbReference type="OrthoDB" id="20872at2759"/>
<proteinExistence type="predicted"/>
<sequence length="544" mass="62423">MRLLDTETLKLHEFFGDNIPPYAILSHRWEDGEVSFQDMQDPHTASQKAGWTKIKRFCEKAARYSYEYAWVDTCCIDKTSSSELSESINSMYQWYSKASYCYAYLSDVRIRDVRTGTKLPWSSGFRDGEPLLSVYHQFAESQWFTRGWTLQELIAPWDVLFYDMEWWTIGTKAELLDPLVEITGVDRRILEGDHPGEVSVAKRMSWASKRMTTRDEDRAYCLLGLFDVNMPLLYGEGRKAFLRLQEEIIKTSDDESLFAWSLRSLVSTDGILAPSPAEFSKSSSIEAIPGHGGHEYSLTNKGLKITLPLIPWDMDVYLALLRCRESNAVTQDSGETSSKIVGIFLRDTKGPTGNRFVRVAVGGDSWISIDPYPMQLTESEERRLPKAEEKTIYVPRRLTYKDIPGLTFMYGFQIQRIYDATILEVYPEERWDSTDGYLTMPPGPQITTGVLLCGNEHAKFTVLLGFREGFQPFVRIQPFACMPFQERETLQGVLDDVPKCAPERRAEMLFGRWKTNSFVATAVITENDLRYEVDIDVSQRRRTG</sequence>
<evidence type="ECO:0000313" key="3">
    <source>
        <dbReference type="Proteomes" id="UP000504636"/>
    </source>
</evidence>
<name>A0A6A6YN04_9PEZI</name>
<dbReference type="EMBL" id="MU003700">
    <property type="protein sequence ID" value="KAF2809939.1"/>
    <property type="molecule type" value="Genomic_DNA"/>
</dbReference>
<dbReference type="GeneID" id="54460768"/>
<evidence type="ECO:0000259" key="1">
    <source>
        <dbReference type="Pfam" id="PF06985"/>
    </source>
</evidence>
<dbReference type="AlphaFoldDB" id="A0A6A6YN04"/>
<dbReference type="Proteomes" id="UP000504636">
    <property type="component" value="Unplaced"/>
</dbReference>